<dbReference type="PANTHER" id="PTHR35604">
    <property type="entry name" value="TRANSPOSASE INSH FOR INSERTION SEQUENCE ELEMENT IS5A-RELATED"/>
    <property type="match status" value="1"/>
</dbReference>
<dbReference type="PANTHER" id="PTHR35604:SF2">
    <property type="entry name" value="TRANSPOSASE INSH FOR INSERTION SEQUENCE ELEMENT IS5A-RELATED"/>
    <property type="match status" value="1"/>
</dbReference>
<evidence type="ECO:0000259" key="1">
    <source>
        <dbReference type="Pfam" id="PF13751"/>
    </source>
</evidence>
<sequence>MPMRHWRSATAVTSRGALAEVVELLALVAGQDVEAGQDGIFRIARRVAKDRMISTVDAEARHGHKSRARTFDGYKSHLGIDPDDELITGVAVTPANAADREVIDKLLYNPVTDATSGAPDTLTDADNTDVTDADAAVNDSGEHVDDDLQPKVYEVYGDSAYADGATLDAQTRRGRDMRAKVPPVRNANGYSKDQFGIDLTAGTVTCPAQHTVAISTGRRRQVARFGALCGSCPLRTECTKARSGRVITIHAHEAALQHAKTRQRDPDWQADYRSYRPVVERKISHFIRRPWGGRKACCRGQQRILTDILARAGAINLARLAILGLHSNAGGWAIA</sequence>
<dbReference type="Pfam" id="PF13751">
    <property type="entry name" value="DDE_Tnp_1_6"/>
    <property type="match status" value="1"/>
</dbReference>
<reference evidence="2 3" key="1">
    <citation type="submission" date="2018-09" db="EMBL/GenBank/DDBJ databases">
        <authorList>
            <person name="Tagini F."/>
        </authorList>
    </citation>
    <scope>NUCLEOTIDE SEQUENCE [LARGE SCALE GENOMIC DNA]</scope>
    <source>
        <strain evidence="2 3">MK13</strain>
    </source>
</reference>
<accession>A0A498PR49</accession>
<evidence type="ECO:0000313" key="3">
    <source>
        <dbReference type="Proteomes" id="UP000267289"/>
    </source>
</evidence>
<name>A0A498PR49_9MYCO</name>
<gene>
    <name evidence="2" type="ORF">LAUMK13_00377</name>
</gene>
<proteinExistence type="predicted"/>
<dbReference type="InterPro" id="IPR025668">
    <property type="entry name" value="Tnp_DDE_dom"/>
</dbReference>
<protein>
    <recommendedName>
        <fullName evidence="1">Transposase DDE domain-containing protein</fullName>
    </recommendedName>
</protein>
<dbReference type="Proteomes" id="UP000267289">
    <property type="component" value="Unassembled WGS sequence"/>
</dbReference>
<dbReference type="AlphaFoldDB" id="A0A498PR49"/>
<keyword evidence="3" id="KW-1185">Reference proteome</keyword>
<dbReference type="EMBL" id="UPHQ01000016">
    <property type="protein sequence ID" value="VBA33933.1"/>
    <property type="molecule type" value="Genomic_DNA"/>
</dbReference>
<evidence type="ECO:0000313" key="2">
    <source>
        <dbReference type="EMBL" id="VBA33933.1"/>
    </source>
</evidence>
<organism evidence="2 3">
    <name type="scientific">Mycobacterium innocens</name>
    <dbReference type="NCBI Taxonomy" id="2341083"/>
    <lineage>
        <taxon>Bacteria</taxon>
        <taxon>Bacillati</taxon>
        <taxon>Actinomycetota</taxon>
        <taxon>Actinomycetes</taxon>
        <taxon>Mycobacteriales</taxon>
        <taxon>Mycobacteriaceae</taxon>
        <taxon>Mycobacterium</taxon>
    </lineage>
</organism>
<feature type="domain" description="Transposase DDE" evidence="1">
    <location>
        <begin position="205"/>
        <end position="321"/>
    </location>
</feature>